<dbReference type="CDD" id="cd09867">
    <property type="entry name" value="PIN_FEN1"/>
    <property type="match status" value="1"/>
</dbReference>
<dbReference type="GO" id="GO:0005739">
    <property type="term" value="C:mitochondrion"/>
    <property type="evidence" value="ECO:0007669"/>
    <property type="project" value="UniProtKB-SubCell"/>
</dbReference>
<feature type="compositionally biased region" description="Basic and acidic residues" evidence="16">
    <location>
        <begin position="117"/>
        <end position="127"/>
    </location>
</feature>
<dbReference type="GO" id="GO:0017108">
    <property type="term" value="F:5'-flap endonuclease activity"/>
    <property type="evidence" value="ECO:0007669"/>
    <property type="project" value="UniProtKB-UniRule"/>
</dbReference>
<feature type="domain" description="XPG-I" evidence="18">
    <location>
        <begin position="147"/>
        <end position="219"/>
    </location>
</feature>
<dbReference type="FunFam" id="1.10.150.20:FF:000009">
    <property type="entry name" value="Flap endonuclease 1"/>
    <property type="match status" value="1"/>
</dbReference>
<evidence type="ECO:0000256" key="15">
    <source>
        <dbReference type="HAMAP-Rule" id="MF_03140"/>
    </source>
</evidence>
<organism evidence="20 21">
    <name type="scientific">Tilletiopsis washingtonensis</name>
    <dbReference type="NCBI Taxonomy" id="58919"/>
    <lineage>
        <taxon>Eukaryota</taxon>
        <taxon>Fungi</taxon>
        <taxon>Dikarya</taxon>
        <taxon>Basidiomycota</taxon>
        <taxon>Ustilaginomycotina</taxon>
        <taxon>Exobasidiomycetes</taxon>
        <taxon>Entylomatales</taxon>
        <taxon>Entylomatales incertae sedis</taxon>
        <taxon>Tilletiopsis</taxon>
    </lineage>
</organism>
<dbReference type="InterPro" id="IPR036279">
    <property type="entry name" value="5-3_exonuclease_C_sf"/>
</dbReference>
<keyword evidence="9 15" id="KW-0269">Exonuclease</keyword>
<keyword evidence="12 15" id="KW-0234">DNA repair</keyword>
<keyword evidence="3 15" id="KW-0235">DNA replication</keyword>
<dbReference type="GO" id="GO:0043137">
    <property type="term" value="P:DNA replication, removal of RNA primer"/>
    <property type="evidence" value="ECO:0007669"/>
    <property type="project" value="UniProtKB-UniRule"/>
</dbReference>
<dbReference type="SMART" id="SM00279">
    <property type="entry name" value="HhH2"/>
    <property type="match status" value="1"/>
</dbReference>
<dbReference type="SUPFAM" id="SSF47807">
    <property type="entry name" value="5' to 3' exonuclease, C-terminal subdomain"/>
    <property type="match status" value="1"/>
</dbReference>
<dbReference type="CDD" id="cd09907">
    <property type="entry name" value="H3TH_FEN1-Euk"/>
    <property type="match status" value="1"/>
</dbReference>
<evidence type="ECO:0000313" key="20">
    <source>
        <dbReference type="EMBL" id="PWN97043.1"/>
    </source>
</evidence>
<dbReference type="InterPro" id="IPR023426">
    <property type="entry name" value="Flap_endonuc"/>
</dbReference>
<dbReference type="PANTHER" id="PTHR11081">
    <property type="entry name" value="FLAP ENDONUCLEASE FAMILY MEMBER"/>
    <property type="match status" value="1"/>
</dbReference>
<dbReference type="SMART" id="SM00485">
    <property type="entry name" value="XPGN"/>
    <property type="match status" value="1"/>
</dbReference>
<dbReference type="GO" id="GO:0006284">
    <property type="term" value="P:base-excision repair"/>
    <property type="evidence" value="ECO:0007669"/>
    <property type="project" value="UniProtKB-UniRule"/>
</dbReference>
<evidence type="ECO:0000256" key="7">
    <source>
        <dbReference type="ARBA" id="ARBA00022763"/>
    </source>
</evidence>
<keyword evidence="5 15" id="KW-0479">Metal-binding</keyword>
<evidence type="ECO:0000256" key="1">
    <source>
        <dbReference type="ARBA" id="ARBA00004173"/>
    </source>
</evidence>
<evidence type="ECO:0000256" key="8">
    <source>
        <dbReference type="ARBA" id="ARBA00022801"/>
    </source>
</evidence>
<evidence type="ECO:0000256" key="9">
    <source>
        <dbReference type="ARBA" id="ARBA00022839"/>
    </source>
</evidence>
<sequence>MGIKGLTALITDEAPKAIKVRDYKSYFGRKVGIDASMCLYQFLVAIRGNDGQNLMNEAGETTSHLMGFFYRTLRMVDNGMKPMYVFDGKPPDLKAKVLEARFGKRTEAADQAEEEKDVATEERADQLARRQVKPTKQHNVEVRELLGLMGIPCVTAPSEAEAQCAELVKAGKIYAVGSEDMDTLTFGSPVLLKYLTMAEARKMAINEVSLPDTLEGMGLTMDQFIDLCILCGCDYMEPIKGMGPKTALKLIREHGSIESVMEHIEEVNSKAAEGKKGKYTVPEFFPYKEAREIFRHPDVHKGSEVELEWKKPDVEGLVKFMCTDRGFSEDRVRKGAERLTKSIGTKQQGRLDGFFTAAPKRKAEDEEDSKANVKGKGGAAAKKAKSGAAAKGGKGSKASGSK</sequence>
<dbReference type="GO" id="GO:0003677">
    <property type="term" value="F:DNA binding"/>
    <property type="evidence" value="ECO:0007669"/>
    <property type="project" value="UniProtKB-UniRule"/>
</dbReference>
<dbReference type="InterPro" id="IPR002421">
    <property type="entry name" value="5-3_exonuclease"/>
</dbReference>
<dbReference type="GO" id="GO:0005730">
    <property type="term" value="C:nucleolus"/>
    <property type="evidence" value="ECO:0007669"/>
    <property type="project" value="UniProtKB-SubCell"/>
</dbReference>
<keyword evidence="2 15" id="KW-0597">Phosphoprotein</keyword>
<keyword evidence="21" id="KW-1185">Reference proteome</keyword>
<keyword evidence="4 15" id="KW-0540">Nuclease</keyword>
<comment type="similarity">
    <text evidence="14 15">Belongs to the XPG/RAD2 endonuclease family. FEN1 subfamily.</text>
</comment>
<keyword evidence="6 15" id="KW-0255">Endonuclease</keyword>
<dbReference type="PRINTS" id="PR00853">
    <property type="entry name" value="XPGRADSUPER"/>
</dbReference>
<evidence type="ECO:0000256" key="16">
    <source>
        <dbReference type="SAM" id="MobiDB-lite"/>
    </source>
</evidence>
<dbReference type="RefSeq" id="XP_025597322.1">
    <property type="nucleotide sequence ID" value="XM_025740962.1"/>
</dbReference>
<dbReference type="InterPro" id="IPR006085">
    <property type="entry name" value="XPG_DNA_repair_N"/>
</dbReference>
<evidence type="ECO:0000256" key="4">
    <source>
        <dbReference type="ARBA" id="ARBA00022722"/>
    </source>
</evidence>
<dbReference type="InterPro" id="IPR006084">
    <property type="entry name" value="XPG/Rad2"/>
</dbReference>
<dbReference type="FunFam" id="3.40.50.1010:FF:000003">
    <property type="entry name" value="Flap endonuclease 1"/>
    <property type="match status" value="1"/>
</dbReference>
<dbReference type="OrthoDB" id="1937206at2759"/>
<protein>
    <recommendedName>
        <fullName evidence="15">Flap endonuclease 1</fullName>
        <shortName evidence="15">FEN-1</shortName>
        <ecNumber evidence="15">3.1.-.-</ecNumber>
    </recommendedName>
    <alternativeName>
        <fullName evidence="15">Flap structure-specific endonuclease 1</fullName>
    </alternativeName>
</protein>
<evidence type="ECO:0000256" key="10">
    <source>
        <dbReference type="ARBA" id="ARBA00022842"/>
    </source>
</evidence>
<dbReference type="SMART" id="SM00475">
    <property type="entry name" value="53EXOc"/>
    <property type="match status" value="1"/>
</dbReference>
<reference evidence="20 21" key="1">
    <citation type="journal article" date="2018" name="Mol. Biol. Evol.">
        <title>Broad Genomic Sampling Reveals a Smut Pathogenic Ancestry of the Fungal Clade Ustilaginomycotina.</title>
        <authorList>
            <person name="Kijpornyongpan T."/>
            <person name="Mondo S.J."/>
            <person name="Barry K."/>
            <person name="Sandor L."/>
            <person name="Lee J."/>
            <person name="Lipzen A."/>
            <person name="Pangilinan J."/>
            <person name="LaButti K."/>
            <person name="Hainaut M."/>
            <person name="Henrissat B."/>
            <person name="Grigoriev I.V."/>
            <person name="Spatafora J.W."/>
            <person name="Aime M.C."/>
        </authorList>
    </citation>
    <scope>NUCLEOTIDE SEQUENCE [LARGE SCALE GENOMIC DNA]</scope>
    <source>
        <strain evidence="20 21">MCA 4186</strain>
    </source>
</reference>
<dbReference type="GO" id="GO:0000287">
    <property type="term" value="F:magnesium ion binding"/>
    <property type="evidence" value="ECO:0007669"/>
    <property type="project" value="UniProtKB-UniRule"/>
</dbReference>
<dbReference type="HAMAP" id="MF_00614">
    <property type="entry name" value="Fen"/>
    <property type="match status" value="1"/>
</dbReference>
<evidence type="ECO:0000256" key="5">
    <source>
        <dbReference type="ARBA" id="ARBA00022723"/>
    </source>
</evidence>
<gene>
    <name evidence="20" type="ORF">FA09DRAFT_319962</name>
</gene>
<evidence type="ECO:0000256" key="2">
    <source>
        <dbReference type="ARBA" id="ARBA00022553"/>
    </source>
</evidence>
<proteinExistence type="inferred from homology"/>
<keyword evidence="13 15" id="KW-0539">Nucleus</keyword>
<feature type="domain" description="XPG N-terminal" evidence="19">
    <location>
        <begin position="1"/>
        <end position="108"/>
    </location>
</feature>
<dbReference type="SMART" id="SM00484">
    <property type="entry name" value="XPGI"/>
    <property type="match status" value="1"/>
</dbReference>
<keyword evidence="10 15" id="KW-0460">Magnesium</keyword>
<keyword evidence="7 15" id="KW-0227">DNA damage</keyword>
<keyword evidence="8 15" id="KW-0378">Hydrolase</keyword>
<dbReference type="EMBL" id="KZ819296">
    <property type="protein sequence ID" value="PWN97043.1"/>
    <property type="molecule type" value="Genomic_DNA"/>
</dbReference>
<dbReference type="InterPro" id="IPR019974">
    <property type="entry name" value="XPG_CS"/>
</dbReference>
<evidence type="ECO:0000256" key="3">
    <source>
        <dbReference type="ARBA" id="ARBA00022705"/>
    </source>
</evidence>
<dbReference type="InterPro" id="IPR029060">
    <property type="entry name" value="PIN-like_dom_sf"/>
</dbReference>
<evidence type="ECO:0000259" key="18">
    <source>
        <dbReference type="SMART" id="SM00484"/>
    </source>
</evidence>
<dbReference type="AlphaFoldDB" id="A0A316ZA20"/>
<feature type="region of interest" description="Disordered" evidence="16">
    <location>
        <begin position="108"/>
        <end position="127"/>
    </location>
</feature>
<comment type="function">
    <text evidence="15">Structure-specific nuclease with 5'-flap endonuclease and 5'-3' exonuclease activities involved in DNA replication and repair. During DNA replication, cleaves the 5'-overhanging flap structure that is generated by displacement synthesis when DNA polymerase encounters the 5'-end of a downstream Okazaki fragment. It enters the flap from the 5'-end and then tracks to cleave the flap base, leaving a nick for ligation. Also involved in the long patch base excision repair (LP-BER) pathway, by cleaving within the apurinic/apyrimidinic (AP) site-terminated flap. Acts as a genome stabilization factor that prevents flaps from equilibrating into structures that lead to duplications and deletions. Also possesses 5'-3' exonuclease activity on nicked or gapped double-stranded DNA, and exhibits RNase H activity. Also involved in replication and repair of rDNA and in repairing mitochondrial DNA.</text>
</comment>
<dbReference type="Gene3D" id="1.10.150.20">
    <property type="entry name" value="5' to 3' exonuclease, C-terminal subdomain"/>
    <property type="match status" value="1"/>
</dbReference>
<evidence type="ECO:0000313" key="21">
    <source>
        <dbReference type="Proteomes" id="UP000245946"/>
    </source>
</evidence>
<feature type="domain" description="5'-3' exonuclease" evidence="17">
    <location>
        <begin position="29"/>
        <end position="293"/>
    </location>
</feature>
<evidence type="ECO:0000256" key="13">
    <source>
        <dbReference type="ARBA" id="ARBA00023242"/>
    </source>
</evidence>
<comment type="cofactor">
    <cofactor evidence="15">
        <name>Mg(2+)</name>
        <dbReference type="ChEBI" id="CHEBI:18420"/>
    </cofactor>
    <text evidence="15">Binds 2 magnesium ions per subunit. They probably participate in the reaction catalyzed by the enzyme. May bind an additional third magnesium ion after substrate binding.</text>
</comment>
<dbReference type="Proteomes" id="UP000245946">
    <property type="component" value="Unassembled WGS sequence"/>
</dbReference>
<dbReference type="Pfam" id="PF00752">
    <property type="entry name" value="XPG_N"/>
    <property type="match status" value="1"/>
</dbReference>
<keyword evidence="11 15" id="KW-0496">Mitochondrion</keyword>
<dbReference type="STRING" id="58919.A0A316ZA20"/>
<dbReference type="GO" id="GO:0008409">
    <property type="term" value="F:5'-3' exonuclease activity"/>
    <property type="evidence" value="ECO:0007669"/>
    <property type="project" value="UniProtKB-UniRule"/>
</dbReference>
<evidence type="ECO:0000259" key="17">
    <source>
        <dbReference type="SMART" id="SM00475"/>
    </source>
</evidence>
<dbReference type="Pfam" id="PF00867">
    <property type="entry name" value="XPG_I"/>
    <property type="match status" value="1"/>
</dbReference>
<dbReference type="InterPro" id="IPR006086">
    <property type="entry name" value="XPG-I_dom"/>
</dbReference>
<feature type="region of interest" description="Disordered" evidence="16">
    <location>
        <begin position="350"/>
        <end position="402"/>
    </location>
</feature>
<dbReference type="GO" id="GO:0005654">
    <property type="term" value="C:nucleoplasm"/>
    <property type="evidence" value="ECO:0007669"/>
    <property type="project" value="UniProtKB-SubCell"/>
</dbReference>
<dbReference type="InterPro" id="IPR008918">
    <property type="entry name" value="HhH2"/>
</dbReference>
<evidence type="ECO:0000256" key="14">
    <source>
        <dbReference type="ARBA" id="ARBA00034726"/>
    </source>
</evidence>
<name>A0A316ZA20_9BASI</name>
<evidence type="ECO:0000256" key="6">
    <source>
        <dbReference type="ARBA" id="ARBA00022759"/>
    </source>
</evidence>
<accession>A0A316ZA20</accession>
<dbReference type="EC" id="3.1.-.-" evidence="15"/>
<evidence type="ECO:0000259" key="19">
    <source>
        <dbReference type="SMART" id="SM00485"/>
    </source>
</evidence>
<dbReference type="GeneID" id="37268506"/>
<dbReference type="Gene3D" id="3.40.50.1010">
    <property type="entry name" value="5'-nuclease"/>
    <property type="match status" value="1"/>
</dbReference>
<evidence type="ECO:0000256" key="12">
    <source>
        <dbReference type="ARBA" id="ARBA00023204"/>
    </source>
</evidence>
<dbReference type="PANTHER" id="PTHR11081:SF9">
    <property type="entry name" value="FLAP ENDONUCLEASE 1"/>
    <property type="match status" value="1"/>
</dbReference>
<comment type="subcellular location">
    <subcellularLocation>
        <location evidence="1 15">Mitochondrion</location>
    </subcellularLocation>
    <subcellularLocation>
        <location evidence="15">Nucleus</location>
        <location evidence="15">Nucleolus</location>
    </subcellularLocation>
    <subcellularLocation>
        <location evidence="15">Nucleus</location>
        <location evidence="15">Nucleoplasm</location>
    </subcellularLocation>
    <text evidence="15">Resides mostly in the nucleoli and relocalizes to the nucleoplasm upon DNA damage.</text>
</comment>
<evidence type="ECO:0000256" key="11">
    <source>
        <dbReference type="ARBA" id="ARBA00023128"/>
    </source>
</evidence>
<dbReference type="PROSITE" id="PS00842">
    <property type="entry name" value="XPG_2"/>
    <property type="match status" value="1"/>
</dbReference>
<dbReference type="SUPFAM" id="SSF88723">
    <property type="entry name" value="PIN domain-like"/>
    <property type="match status" value="1"/>
</dbReference>